<proteinExistence type="predicted"/>
<keyword evidence="3" id="KW-1185">Reference proteome</keyword>
<dbReference type="RefSeq" id="WP_173033913.1">
    <property type="nucleotide sequence ID" value="NZ_AP022870.1"/>
</dbReference>
<dbReference type="EMBL" id="AP022870">
    <property type="protein sequence ID" value="BCB74504.1"/>
    <property type="molecule type" value="Genomic_DNA"/>
</dbReference>
<name>A0A6F8XL08_9ACTN</name>
<sequence>MHPQRTRAELAATGFDLQWLNQTGGLFANAAYARPYGDLVGQLVLFAAMLLLVSLLAWIRRLTQPARQHRFLSADGGGRAGLGGAPAVFPSRREVAAR</sequence>
<evidence type="ECO:0000313" key="3">
    <source>
        <dbReference type="Proteomes" id="UP000502508"/>
    </source>
</evidence>
<accession>A0A6F8XL08</accession>
<keyword evidence="1" id="KW-0472">Membrane</keyword>
<gene>
    <name evidence="2" type="ORF">Pflav_009140</name>
</gene>
<dbReference type="AlphaFoldDB" id="A0A6F8XL08"/>
<dbReference type="KEGG" id="pfla:Pflav_009140"/>
<reference evidence="2 3" key="1">
    <citation type="submission" date="2020-03" db="EMBL/GenBank/DDBJ databases">
        <title>Whole genome shotgun sequence of Phytohabitans flavus NBRC 107702.</title>
        <authorList>
            <person name="Komaki H."/>
            <person name="Tamura T."/>
        </authorList>
    </citation>
    <scope>NUCLEOTIDE SEQUENCE [LARGE SCALE GENOMIC DNA]</scope>
    <source>
        <strain evidence="2 3">NBRC 107702</strain>
    </source>
</reference>
<organism evidence="2 3">
    <name type="scientific">Phytohabitans flavus</name>
    <dbReference type="NCBI Taxonomy" id="1076124"/>
    <lineage>
        <taxon>Bacteria</taxon>
        <taxon>Bacillati</taxon>
        <taxon>Actinomycetota</taxon>
        <taxon>Actinomycetes</taxon>
        <taxon>Micromonosporales</taxon>
        <taxon>Micromonosporaceae</taxon>
    </lineage>
</organism>
<keyword evidence="1" id="KW-0812">Transmembrane</keyword>
<keyword evidence="1" id="KW-1133">Transmembrane helix</keyword>
<reference evidence="2 3" key="2">
    <citation type="submission" date="2020-03" db="EMBL/GenBank/DDBJ databases">
        <authorList>
            <person name="Ichikawa N."/>
            <person name="Kimura A."/>
            <person name="Kitahashi Y."/>
            <person name="Uohara A."/>
        </authorList>
    </citation>
    <scope>NUCLEOTIDE SEQUENCE [LARGE SCALE GENOMIC DNA]</scope>
    <source>
        <strain evidence="2 3">NBRC 107702</strain>
    </source>
</reference>
<dbReference type="Proteomes" id="UP000502508">
    <property type="component" value="Chromosome"/>
</dbReference>
<protein>
    <submittedName>
        <fullName evidence="2">Uncharacterized protein</fullName>
    </submittedName>
</protein>
<evidence type="ECO:0000256" key="1">
    <source>
        <dbReference type="SAM" id="Phobius"/>
    </source>
</evidence>
<feature type="transmembrane region" description="Helical" evidence="1">
    <location>
        <begin position="39"/>
        <end position="59"/>
    </location>
</feature>
<evidence type="ECO:0000313" key="2">
    <source>
        <dbReference type="EMBL" id="BCB74504.1"/>
    </source>
</evidence>